<dbReference type="AlphaFoldDB" id="A0A6A6VA50"/>
<name>A0A6A6VA50_9PLEO</name>
<reference evidence="1" key="1">
    <citation type="journal article" date="2020" name="Stud. Mycol.">
        <title>101 Dothideomycetes genomes: a test case for predicting lifestyles and emergence of pathogens.</title>
        <authorList>
            <person name="Haridas S."/>
            <person name="Albert R."/>
            <person name="Binder M."/>
            <person name="Bloem J."/>
            <person name="Labutti K."/>
            <person name="Salamov A."/>
            <person name="Andreopoulos B."/>
            <person name="Baker S."/>
            <person name="Barry K."/>
            <person name="Bills G."/>
            <person name="Bluhm B."/>
            <person name="Cannon C."/>
            <person name="Castanera R."/>
            <person name="Culley D."/>
            <person name="Daum C."/>
            <person name="Ezra D."/>
            <person name="Gonzalez J."/>
            <person name="Henrissat B."/>
            <person name="Kuo A."/>
            <person name="Liang C."/>
            <person name="Lipzen A."/>
            <person name="Lutzoni F."/>
            <person name="Magnuson J."/>
            <person name="Mondo S."/>
            <person name="Nolan M."/>
            <person name="Ohm R."/>
            <person name="Pangilinan J."/>
            <person name="Park H.-J."/>
            <person name="Ramirez L."/>
            <person name="Alfaro M."/>
            <person name="Sun H."/>
            <person name="Tritt A."/>
            <person name="Yoshinaga Y."/>
            <person name="Zwiers L.-H."/>
            <person name="Turgeon B."/>
            <person name="Goodwin S."/>
            <person name="Spatafora J."/>
            <person name="Crous P."/>
            <person name="Grigoriev I."/>
        </authorList>
    </citation>
    <scope>NUCLEOTIDE SEQUENCE</scope>
    <source>
        <strain evidence="1">CBS 119925</strain>
    </source>
</reference>
<organism evidence="1 2">
    <name type="scientific">Sporormia fimetaria CBS 119925</name>
    <dbReference type="NCBI Taxonomy" id="1340428"/>
    <lineage>
        <taxon>Eukaryota</taxon>
        <taxon>Fungi</taxon>
        <taxon>Dikarya</taxon>
        <taxon>Ascomycota</taxon>
        <taxon>Pezizomycotina</taxon>
        <taxon>Dothideomycetes</taxon>
        <taxon>Pleosporomycetidae</taxon>
        <taxon>Pleosporales</taxon>
        <taxon>Sporormiaceae</taxon>
        <taxon>Sporormia</taxon>
    </lineage>
</organism>
<proteinExistence type="predicted"/>
<sequence>MKPRKRKKKKSGVTPQWATIVSRLYPWVTKLLCDKCRAIPKIHMREEEKFAESKDGEQDHSWLRHDPRIVDNDDTLGLFIRVPETINGGLLGTTGYFGGCSDIDGETQTIGNASSRAHSTPYTRSLLERVGSAGRGFGAISKVTVSISGGWTASSRNNGSRSAGFLAAGCDGQWNQGIALQRGGRVLR</sequence>
<evidence type="ECO:0000313" key="2">
    <source>
        <dbReference type="Proteomes" id="UP000799440"/>
    </source>
</evidence>
<keyword evidence="2" id="KW-1185">Reference proteome</keyword>
<dbReference type="Proteomes" id="UP000799440">
    <property type="component" value="Unassembled WGS sequence"/>
</dbReference>
<evidence type="ECO:0000313" key="1">
    <source>
        <dbReference type="EMBL" id="KAF2747488.1"/>
    </source>
</evidence>
<accession>A0A6A6VA50</accession>
<dbReference type="EMBL" id="MU006572">
    <property type="protein sequence ID" value="KAF2747488.1"/>
    <property type="molecule type" value="Genomic_DNA"/>
</dbReference>
<gene>
    <name evidence="1" type="ORF">M011DRAFT_45338</name>
</gene>
<protein>
    <submittedName>
        <fullName evidence="1">Uncharacterized protein</fullName>
    </submittedName>
</protein>